<proteinExistence type="predicted"/>
<keyword evidence="1" id="KW-0812">Transmembrane</keyword>
<organism evidence="2 3">
    <name type="scientific">Coralloluteibacterium thermophilum</name>
    <dbReference type="NCBI Taxonomy" id="2707049"/>
    <lineage>
        <taxon>Bacteria</taxon>
        <taxon>Pseudomonadati</taxon>
        <taxon>Pseudomonadota</taxon>
        <taxon>Gammaproteobacteria</taxon>
        <taxon>Lysobacterales</taxon>
        <taxon>Lysobacteraceae</taxon>
        <taxon>Coralloluteibacterium</taxon>
    </lineage>
</organism>
<keyword evidence="1" id="KW-1133">Transmembrane helix</keyword>
<accession>A0ABV9NNK4</accession>
<dbReference type="EMBL" id="JBHSGG010000031">
    <property type="protein sequence ID" value="MFC4728726.1"/>
    <property type="molecule type" value="Genomic_DNA"/>
</dbReference>
<evidence type="ECO:0000313" key="3">
    <source>
        <dbReference type="Proteomes" id="UP001595892"/>
    </source>
</evidence>
<sequence>MTASTDRTRLTTGARFFIGAATLLALVNVANFAFYGREWHSLVSAVGFALMAYGTYRGGGPNTRAADGRLVVDRKARMLLILGMVLALAGMVARHMG</sequence>
<keyword evidence="3" id="KW-1185">Reference proteome</keyword>
<name>A0ABV9NNK4_9GAMM</name>
<evidence type="ECO:0000256" key="1">
    <source>
        <dbReference type="SAM" id="Phobius"/>
    </source>
</evidence>
<protein>
    <recommendedName>
        <fullName evidence="4">DUF2892 domain-containing protein</fullName>
    </recommendedName>
</protein>
<reference evidence="3" key="1">
    <citation type="journal article" date="2019" name="Int. J. Syst. Evol. Microbiol.">
        <title>The Global Catalogue of Microorganisms (GCM) 10K type strain sequencing project: providing services to taxonomists for standard genome sequencing and annotation.</title>
        <authorList>
            <consortium name="The Broad Institute Genomics Platform"/>
            <consortium name="The Broad Institute Genome Sequencing Center for Infectious Disease"/>
            <person name="Wu L."/>
            <person name="Ma J."/>
        </authorList>
    </citation>
    <scope>NUCLEOTIDE SEQUENCE [LARGE SCALE GENOMIC DNA]</scope>
    <source>
        <strain evidence="3">CGMCC 1.13574</strain>
    </source>
</reference>
<feature type="transmembrane region" description="Helical" evidence="1">
    <location>
        <begin position="39"/>
        <end position="56"/>
    </location>
</feature>
<dbReference type="Proteomes" id="UP001595892">
    <property type="component" value="Unassembled WGS sequence"/>
</dbReference>
<feature type="transmembrane region" description="Helical" evidence="1">
    <location>
        <begin position="12"/>
        <end position="33"/>
    </location>
</feature>
<gene>
    <name evidence="2" type="ORF">ACFO3Q_11145</name>
</gene>
<evidence type="ECO:0008006" key="4">
    <source>
        <dbReference type="Google" id="ProtNLM"/>
    </source>
</evidence>
<feature type="transmembrane region" description="Helical" evidence="1">
    <location>
        <begin position="77"/>
        <end position="96"/>
    </location>
</feature>
<keyword evidence="1" id="KW-0472">Membrane</keyword>
<dbReference type="RefSeq" id="WP_377004767.1">
    <property type="nucleotide sequence ID" value="NZ_JBHSGG010000031.1"/>
</dbReference>
<evidence type="ECO:0000313" key="2">
    <source>
        <dbReference type="EMBL" id="MFC4728726.1"/>
    </source>
</evidence>
<comment type="caution">
    <text evidence="2">The sequence shown here is derived from an EMBL/GenBank/DDBJ whole genome shotgun (WGS) entry which is preliminary data.</text>
</comment>